<dbReference type="GO" id="GO:0006893">
    <property type="term" value="P:Golgi to plasma membrane transport"/>
    <property type="evidence" value="ECO:0007669"/>
    <property type="project" value="TreeGrafter"/>
</dbReference>
<dbReference type="GO" id="GO:0006886">
    <property type="term" value="P:intracellular protein transport"/>
    <property type="evidence" value="ECO:0007669"/>
    <property type="project" value="InterPro"/>
</dbReference>
<evidence type="ECO:0000313" key="9">
    <source>
        <dbReference type="EMBL" id="KAI1725870.1"/>
    </source>
</evidence>
<dbReference type="PROSITE" id="PS50179">
    <property type="entry name" value="VHS"/>
    <property type="match status" value="1"/>
</dbReference>
<proteinExistence type="inferred from homology"/>
<evidence type="ECO:0000256" key="6">
    <source>
        <dbReference type="ARBA" id="ARBA00022927"/>
    </source>
</evidence>
<comment type="similarity">
    <text evidence="3">Belongs to the GGA protein family.</text>
</comment>
<dbReference type="SUPFAM" id="SSF48464">
    <property type="entry name" value="ENTH/VHS domain"/>
    <property type="match status" value="1"/>
</dbReference>
<dbReference type="AlphaFoldDB" id="A0AAD4NCZ4"/>
<evidence type="ECO:0000256" key="1">
    <source>
        <dbReference type="ARBA" id="ARBA00004150"/>
    </source>
</evidence>
<dbReference type="GO" id="GO:0005769">
    <property type="term" value="C:early endosome"/>
    <property type="evidence" value="ECO:0007669"/>
    <property type="project" value="UniProtKB-SubCell"/>
</dbReference>
<dbReference type="Gene3D" id="1.25.40.90">
    <property type="match status" value="1"/>
</dbReference>
<feature type="domain" description="VHS" evidence="7">
    <location>
        <begin position="35"/>
        <end position="145"/>
    </location>
</feature>
<dbReference type="PANTHER" id="PTHR45905">
    <property type="entry name" value="GOLGI-LOCALIZED, GAMMA-ADAPTIN EAR CONTAINING, ARF BINDING PROTEIN"/>
    <property type="match status" value="1"/>
</dbReference>
<dbReference type="Pfam" id="PF00790">
    <property type="entry name" value="VHS"/>
    <property type="match status" value="1"/>
</dbReference>
<evidence type="ECO:0000256" key="2">
    <source>
        <dbReference type="ARBA" id="ARBA00004412"/>
    </source>
</evidence>
<dbReference type="SUPFAM" id="SSF89009">
    <property type="entry name" value="GAT-like domain"/>
    <property type="match status" value="1"/>
</dbReference>
<keyword evidence="5" id="KW-0832">Ubl conjugation</keyword>
<dbReference type="Proteomes" id="UP001201812">
    <property type="component" value="Unassembled WGS sequence"/>
</dbReference>
<dbReference type="Pfam" id="PF03127">
    <property type="entry name" value="GAT"/>
    <property type="match status" value="1"/>
</dbReference>
<comment type="caution">
    <text evidence="9">The sequence shown here is derived from an EMBL/GenBank/DDBJ whole genome shotgun (WGS) entry which is preliminary data.</text>
</comment>
<accession>A0AAD4NCZ4</accession>
<dbReference type="Gene3D" id="1.20.5.170">
    <property type="match status" value="1"/>
</dbReference>
<dbReference type="SMART" id="SM00288">
    <property type="entry name" value="VHS"/>
    <property type="match status" value="1"/>
</dbReference>
<feature type="domain" description="GAT" evidence="8">
    <location>
        <begin position="170"/>
        <end position="308"/>
    </location>
</feature>
<dbReference type="Pfam" id="PF18308">
    <property type="entry name" value="GGA_N-GAT"/>
    <property type="match status" value="1"/>
</dbReference>
<reference evidence="9" key="1">
    <citation type="submission" date="2022-01" db="EMBL/GenBank/DDBJ databases">
        <title>Genome Sequence Resource for Two Populations of Ditylenchus destructor, the Migratory Endoparasitic Phytonematode.</title>
        <authorList>
            <person name="Zhang H."/>
            <person name="Lin R."/>
            <person name="Xie B."/>
        </authorList>
    </citation>
    <scope>NUCLEOTIDE SEQUENCE</scope>
    <source>
        <strain evidence="9">BazhouSP</strain>
    </source>
</reference>
<dbReference type="EMBL" id="JAKKPZ010000002">
    <property type="protein sequence ID" value="KAI1725870.1"/>
    <property type="molecule type" value="Genomic_DNA"/>
</dbReference>
<dbReference type="InterPro" id="IPR041198">
    <property type="entry name" value="GGA_N-GAT"/>
</dbReference>
<dbReference type="Gene3D" id="1.20.58.160">
    <property type="match status" value="1"/>
</dbReference>
<protein>
    <submittedName>
        <fullName evidence="9">VHS domain-containing protein</fullName>
    </submittedName>
</protein>
<evidence type="ECO:0000256" key="4">
    <source>
        <dbReference type="ARBA" id="ARBA00022448"/>
    </source>
</evidence>
<dbReference type="InterPro" id="IPR008942">
    <property type="entry name" value="ENTH_VHS"/>
</dbReference>
<evidence type="ECO:0000259" key="7">
    <source>
        <dbReference type="PROSITE" id="PS50179"/>
    </source>
</evidence>
<keyword evidence="4" id="KW-0813">Transport</keyword>
<dbReference type="GO" id="GO:0031267">
    <property type="term" value="F:small GTPase binding"/>
    <property type="evidence" value="ECO:0007669"/>
    <property type="project" value="InterPro"/>
</dbReference>
<evidence type="ECO:0000256" key="3">
    <source>
        <dbReference type="ARBA" id="ARBA00008099"/>
    </source>
</evidence>
<dbReference type="GO" id="GO:0034394">
    <property type="term" value="P:protein localization to cell surface"/>
    <property type="evidence" value="ECO:0007669"/>
    <property type="project" value="TreeGrafter"/>
</dbReference>
<dbReference type="InterPro" id="IPR038425">
    <property type="entry name" value="GAT_sf"/>
</dbReference>
<dbReference type="InterPro" id="IPR004152">
    <property type="entry name" value="GAT_dom"/>
</dbReference>
<gene>
    <name evidence="9" type="ORF">DdX_02554</name>
</gene>
<name>A0AAD4NCZ4_9BILA</name>
<dbReference type="GO" id="GO:0005802">
    <property type="term" value="C:trans-Golgi network"/>
    <property type="evidence" value="ECO:0007669"/>
    <property type="project" value="InterPro"/>
</dbReference>
<dbReference type="InterPro" id="IPR002014">
    <property type="entry name" value="VHS_dom"/>
</dbReference>
<dbReference type="GO" id="GO:0043130">
    <property type="term" value="F:ubiquitin binding"/>
    <property type="evidence" value="ECO:0007669"/>
    <property type="project" value="InterPro"/>
</dbReference>
<keyword evidence="10" id="KW-1185">Reference proteome</keyword>
<dbReference type="GO" id="GO:0035091">
    <property type="term" value="F:phosphatidylinositol binding"/>
    <property type="evidence" value="ECO:0007669"/>
    <property type="project" value="InterPro"/>
</dbReference>
<evidence type="ECO:0000313" key="10">
    <source>
        <dbReference type="Proteomes" id="UP001201812"/>
    </source>
</evidence>
<comment type="subcellular location">
    <subcellularLocation>
        <location evidence="2">Early endosome</location>
    </subcellularLocation>
    <subcellularLocation>
        <location evidence="1">Golgi apparatus</location>
        <location evidence="1">trans-Golgi network membrane</location>
        <topology evidence="1">Peripheral membrane protein</topology>
    </subcellularLocation>
</comment>
<organism evidence="9 10">
    <name type="scientific">Ditylenchus destructor</name>
    <dbReference type="NCBI Taxonomy" id="166010"/>
    <lineage>
        <taxon>Eukaryota</taxon>
        <taxon>Metazoa</taxon>
        <taxon>Ecdysozoa</taxon>
        <taxon>Nematoda</taxon>
        <taxon>Chromadorea</taxon>
        <taxon>Rhabditida</taxon>
        <taxon>Tylenchina</taxon>
        <taxon>Tylenchomorpha</taxon>
        <taxon>Sphaerularioidea</taxon>
        <taxon>Anguinidae</taxon>
        <taxon>Anguininae</taxon>
        <taxon>Ditylenchus</taxon>
    </lineage>
</organism>
<dbReference type="PROSITE" id="PS50909">
    <property type="entry name" value="GAT"/>
    <property type="match status" value="1"/>
</dbReference>
<dbReference type="PANTHER" id="PTHR45905:SF1">
    <property type="entry name" value="GOLGI-LOCALIZED, GAMMA-ADAPTIN EAR CONTAINING, ARF BINDING PROTEIN"/>
    <property type="match status" value="1"/>
</dbReference>
<sequence length="600" mass="67674">MEAQESLQFLIARSTDPFLSAPDRELYFERLIGRINEDFDSPTAVFKVLSHKLLSPDQAETLLTLQVIEKLVQRCGNRVASEVGKFKFLNNFIRILSPKYQGMTTSEEVRQKSIELLYVWKETLRHLEKICEVYNLLRKQSVIERDPALSQPIPKIVTLRTTQKLASFEDEQKAQLLSQLLKSKKPEDLQAANRMIKSMVRAEDKKVERFHKRAEVMQSASTTVETLCSMMTGSLSVEDSISVTDGDSLNTMKDLYDSIQNVRPTLFRIASEVVESSSEGNDEDTLADILTLNDQINKTVHVFKDKFGFLIQNASKNESSRQKDHKSISESEKDLIVINDFEYSNEAGTTSRAFDLDDTILCSLSAANSPAVVRRNAINSTNCLENDFTLDNTNFVPFNVTSKGEEAEAHENDNIIQDLRELDFASNKDVQSGKVAYERIASQNGKNDFFLNDISIMPEELDIEPNVEPVVFFQQNQIQGILYYATLADSTPKFSSMGAIKNAIFYIVIINSTNPLPVENVTLHMCSTSSLVSSKILQASATRLKAFRPIGAVENISQTLILLPLTDTVKEAEMAYHLKYQISEKATIRTADGAFRLKWY</sequence>
<evidence type="ECO:0000259" key="8">
    <source>
        <dbReference type="PROSITE" id="PS50909"/>
    </source>
</evidence>
<dbReference type="Gene3D" id="2.60.40.1230">
    <property type="match status" value="1"/>
</dbReference>
<dbReference type="InterPro" id="IPR027422">
    <property type="entry name" value="GGA1-3"/>
</dbReference>
<evidence type="ECO:0000256" key="5">
    <source>
        <dbReference type="ARBA" id="ARBA00022843"/>
    </source>
</evidence>
<keyword evidence="6" id="KW-0653">Protein transport</keyword>